<feature type="region of interest" description="Disordered" evidence="1">
    <location>
        <begin position="477"/>
        <end position="512"/>
    </location>
</feature>
<name>A0A0D2NKT2_9CHLO</name>
<gene>
    <name evidence="2" type="ORF">MNEG_2569</name>
</gene>
<organism evidence="2 3">
    <name type="scientific">Monoraphidium neglectum</name>
    <dbReference type="NCBI Taxonomy" id="145388"/>
    <lineage>
        <taxon>Eukaryota</taxon>
        <taxon>Viridiplantae</taxon>
        <taxon>Chlorophyta</taxon>
        <taxon>core chlorophytes</taxon>
        <taxon>Chlorophyceae</taxon>
        <taxon>CS clade</taxon>
        <taxon>Sphaeropleales</taxon>
        <taxon>Selenastraceae</taxon>
        <taxon>Monoraphidium</taxon>
    </lineage>
</organism>
<dbReference type="RefSeq" id="XP_013904410.1">
    <property type="nucleotide sequence ID" value="XM_014048956.1"/>
</dbReference>
<sequence>MADATPAAAAPGPPADADSDAGQMRAFNELPGLALHAIATALYPDARAALRLSAACRALRAIDCDGLWAEWVGRRFGTEALPAAPPAGPVRAADVPGFVFVQGMEPPAPPVTAFTTGGRILQGLPPEREWRRASLDPREGVYVAQAAARTLSLSDQPAPQAHDTWPPAPDERDWVYVPGVAFGPALSPMHEFLQEVDSIPALLARAAELPDCAAVTTDGKALRAGSLPPRWAWRRRGEWGRGVFLRPEAAQELAEEGAAAQEQEGGCNGGAVKQIYLRRSALAVDAVDMDAVWLDNQHLSLANTVPRPVPRPGPSAGPLALEPSLVLDSVCWLEVAGEITGVLPGTYQVAWCVDVAHCKVELMSRQPLRLWAGVFPAGAGAASAEAEATCGNRELRNCLGQLGMGGPSDDFPRLGHYWAWMLGPKVVVPASGDGGGAPSRVRVRFYSHTDRWKSAIKWAFAQLLPVADGAERARLPRLPGADGAGGGDGGDGWDGWDGGASGSSGGWGSRGHAGLPRGAVAVAVDPPEHPAWCNQQ</sequence>
<dbReference type="OrthoDB" id="10635533at2759"/>
<dbReference type="KEGG" id="mng:MNEG_2569"/>
<dbReference type="STRING" id="145388.A0A0D2NKT2"/>
<reference evidence="2 3" key="1">
    <citation type="journal article" date="2013" name="BMC Genomics">
        <title>Reconstruction of the lipid metabolism for the microalga Monoraphidium neglectum from its genome sequence reveals characteristics suitable for biofuel production.</title>
        <authorList>
            <person name="Bogen C."/>
            <person name="Al-Dilaimi A."/>
            <person name="Albersmeier A."/>
            <person name="Wichmann J."/>
            <person name="Grundmann M."/>
            <person name="Rupp O."/>
            <person name="Lauersen K.J."/>
            <person name="Blifernez-Klassen O."/>
            <person name="Kalinowski J."/>
            <person name="Goesmann A."/>
            <person name="Mussgnug J.H."/>
            <person name="Kruse O."/>
        </authorList>
    </citation>
    <scope>NUCLEOTIDE SEQUENCE [LARGE SCALE GENOMIC DNA]</scope>
    <source>
        <strain evidence="2 3">SAG 48.87</strain>
    </source>
</reference>
<feature type="compositionally biased region" description="Low complexity" evidence="1">
    <location>
        <begin position="1"/>
        <end position="10"/>
    </location>
</feature>
<dbReference type="Proteomes" id="UP000054498">
    <property type="component" value="Unassembled WGS sequence"/>
</dbReference>
<evidence type="ECO:0000313" key="2">
    <source>
        <dbReference type="EMBL" id="KIZ05391.1"/>
    </source>
</evidence>
<keyword evidence="3" id="KW-1185">Reference proteome</keyword>
<evidence type="ECO:0000313" key="3">
    <source>
        <dbReference type="Proteomes" id="UP000054498"/>
    </source>
</evidence>
<feature type="compositionally biased region" description="Gly residues" evidence="1">
    <location>
        <begin position="482"/>
        <end position="511"/>
    </location>
</feature>
<proteinExistence type="predicted"/>
<protein>
    <recommendedName>
        <fullName evidence="4">F-box domain-containing protein</fullName>
    </recommendedName>
</protein>
<evidence type="ECO:0008006" key="4">
    <source>
        <dbReference type="Google" id="ProtNLM"/>
    </source>
</evidence>
<accession>A0A0D2NKT2</accession>
<dbReference type="EMBL" id="KK100513">
    <property type="protein sequence ID" value="KIZ05391.1"/>
    <property type="molecule type" value="Genomic_DNA"/>
</dbReference>
<dbReference type="AlphaFoldDB" id="A0A0D2NKT2"/>
<feature type="region of interest" description="Disordered" evidence="1">
    <location>
        <begin position="1"/>
        <end position="21"/>
    </location>
</feature>
<dbReference type="GeneID" id="25735447"/>
<evidence type="ECO:0000256" key="1">
    <source>
        <dbReference type="SAM" id="MobiDB-lite"/>
    </source>
</evidence>